<dbReference type="Proteomes" id="UP000258889">
    <property type="component" value="Chromosome i"/>
</dbReference>
<protein>
    <recommendedName>
        <fullName evidence="3">MBL fold metallo-hydrolase</fullName>
    </recommendedName>
</protein>
<dbReference type="EMBL" id="CP030144">
    <property type="protein sequence ID" value="AXR66232.1"/>
    <property type="molecule type" value="Genomic_DNA"/>
</dbReference>
<name>A0ABN5P0R9_9LEPT</name>
<evidence type="ECO:0000313" key="1">
    <source>
        <dbReference type="EMBL" id="AXR66232.1"/>
    </source>
</evidence>
<accession>A0ABN5P0R9</accession>
<proteinExistence type="predicted"/>
<evidence type="ECO:0008006" key="3">
    <source>
        <dbReference type="Google" id="ProtNLM"/>
    </source>
</evidence>
<evidence type="ECO:0000313" key="2">
    <source>
        <dbReference type="Proteomes" id="UP000258889"/>
    </source>
</evidence>
<gene>
    <name evidence="1" type="ORF">DQM28_16600</name>
</gene>
<organism evidence="1 2">
    <name type="scientific">Leptospira mayottensis</name>
    <dbReference type="NCBI Taxonomy" id="1137606"/>
    <lineage>
        <taxon>Bacteria</taxon>
        <taxon>Pseudomonadati</taxon>
        <taxon>Spirochaetota</taxon>
        <taxon>Spirochaetia</taxon>
        <taxon>Leptospirales</taxon>
        <taxon>Leptospiraceae</taxon>
        <taxon>Leptospira</taxon>
    </lineage>
</organism>
<dbReference type="RefSeq" id="WP_117340819.1">
    <property type="nucleotide sequence ID" value="NZ_CP030142.1"/>
</dbReference>
<sequence>MPIDIQALDGDFYVFSGHNV</sequence>
<reference evidence="1 2" key="1">
    <citation type="submission" date="2018-09" db="EMBL/GenBank/DDBJ databases">
        <title>Complete Genome sequences of three Leptospira mayottensis isolates obtained from Tenrecid mammals endemic to the Malagasy region.</title>
        <authorList>
            <person name="Cordonin C."/>
            <person name="Toty C."/>
        </authorList>
    </citation>
    <scope>NUCLEOTIDE SEQUENCE [LARGE SCALE GENOMIC DNA]</scope>
    <source>
        <strain evidence="1 2">MDI222</strain>
    </source>
</reference>
<keyword evidence="2" id="KW-1185">Reference proteome</keyword>